<evidence type="ECO:0000313" key="3">
    <source>
        <dbReference type="Proteomes" id="UP001054945"/>
    </source>
</evidence>
<feature type="compositionally biased region" description="Polar residues" evidence="1">
    <location>
        <begin position="99"/>
        <end position="108"/>
    </location>
</feature>
<reference evidence="2 3" key="1">
    <citation type="submission" date="2021-06" db="EMBL/GenBank/DDBJ databases">
        <title>Caerostris extrusa draft genome.</title>
        <authorList>
            <person name="Kono N."/>
            <person name="Arakawa K."/>
        </authorList>
    </citation>
    <scope>NUCLEOTIDE SEQUENCE [LARGE SCALE GENOMIC DNA]</scope>
</reference>
<accession>A0AAV4XEP3</accession>
<proteinExistence type="predicted"/>
<evidence type="ECO:0000256" key="1">
    <source>
        <dbReference type="SAM" id="MobiDB-lite"/>
    </source>
</evidence>
<keyword evidence="3" id="KW-1185">Reference proteome</keyword>
<feature type="region of interest" description="Disordered" evidence="1">
    <location>
        <begin position="86"/>
        <end position="108"/>
    </location>
</feature>
<organism evidence="2 3">
    <name type="scientific">Caerostris extrusa</name>
    <name type="common">Bark spider</name>
    <name type="synonym">Caerostris bankana</name>
    <dbReference type="NCBI Taxonomy" id="172846"/>
    <lineage>
        <taxon>Eukaryota</taxon>
        <taxon>Metazoa</taxon>
        <taxon>Ecdysozoa</taxon>
        <taxon>Arthropoda</taxon>
        <taxon>Chelicerata</taxon>
        <taxon>Arachnida</taxon>
        <taxon>Araneae</taxon>
        <taxon>Araneomorphae</taxon>
        <taxon>Entelegynae</taxon>
        <taxon>Araneoidea</taxon>
        <taxon>Araneidae</taxon>
        <taxon>Caerostris</taxon>
    </lineage>
</organism>
<sequence>MIGCCDVMTFEEYYKTLKVATRFKGYRFLINSLKDSTASSLPGSGQTTIAHPGRSRRAATLSPGLVWGKKSSADFTGVQVSWKGKETQSNTDVGHRGATSFNGSMHSEQQVARSAGICGWSLED</sequence>
<evidence type="ECO:0000313" key="2">
    <source>
        <dbReference type="EMBL" id="GIY92431.1"/>
    </source>
</evidence>
<gene>
    <name evidence="2" type="ORF">CEXT_174531</name>
</gene>
<comment type="caution">
    <text evidence="2">The sequence shown here is derived from an EMBL/GenBank/DDBJ whole genome shotgun (WGS) entry which is preliminary data.</text>
</comment>
<dbReference type="Proteomes" id="UP001054945">
    <property type="component" value="Unassembled WGS sequence"/>
</dbReference>
<dbReference type="AlphaFoldDB" id="A0AAV4XEP3"/>
<dbReference type="EMBL" id="BPLR01000140">
    <property type="protein sequence ID" value="GIY92431.1"/>
    <property type="molecule type" value="Genomic_DNA"/>
</dbReference>
<name>A0AAV4XEP3_CAEEX</name>
<protein>
    <submittedName>
        <fullName evidence="2">Uncharacterized protein</fullName>
    </submittedName>
</protein>